<dbReference type="Proteomes" id="UP000664779">
    <property type="component" value="Unassembled WGS sequence"/>
</dbReference>
<name>A0A939J9A7_9HYPH</name>
<sequence length="189" mass="20477">MAFVSQRQWGLCQALALLLVVSWATVASRTEAVAQESCSNVAQTTWLEDLTARASTFGDCTAPAITLTVFDQETSVVWSSVHMAADLFGFDMATDSTGMQSALEGWLSDMTRSGVSGDLPAWPEGLSAPDSGEFPFYVEDGVSQALYSEIRAENRPMVCYVQGMESQRCLLRHPTTKAFQVIGVQSFPG</sequence>
<keyword evidence="3" id="KW-1185">Reference proteome</keyword>
<accession>A0A939J9A7</accession>
<reference evidence="2" key="1">
    <citation type="submission" date="2021-03" db="EMBL/GenBank/DDBJ databases">
        <title>Roseibium sp. CAU 1637 isolated from Incheon.</title>
        <authorList>
            <person name="Kim W."/>
        </authorList>
    </citation>
    <scope>NUCLEOTIDE SEQUENCE</scope>
    <source>
        <strain evidence="2">CAU 1637</strain>
    </source>
</reference>
<dbReference type="RefSeq" id="WP_206940539.1">
    <property type="nucleotide sequence ID" value="NZ_JAFLNF010000004.1"/>
</dbReference>
<evidence type="ECO:0000313" key="3">
    <source>
        <dbReference type="Proteomes" id="UP000664779"/>
    </source>
</evidence>
<protein>
    <submittedName>
        <fullName evidence="2">Uncharacterized protein</fullName>
    </submittedName>
</protein>
<evidence type="ECO:0000256" key="1">
    <source>
        <dbReference type="SAM" id="SignalP"/>
    </source>
</evidence>
<proteinExistence type="predicted"/>
<feature type="chain" id="PRO_5038126525" evidence="1">
    <location>
        <begin position="28"/>
        <end position="189"/>
    </location>
</feature>
<dbReference type="AlphaFoldDB" id="A0A939J9A7"/>
<dbReference type="EMBL" id="JAFLNF010000004">
    <property type="protein sequence ID" value="MBO0345699.1"/>
    <property type="molecule type" value="Genomic_DNA"/>
</dbReference>
<evidence type="ECO:0000313" key="2">
    <source>
        <dbReference type="EMBL" id="MBO0345699.1"/>
    </source>
</evidence>
<organism evidence="2 3">
    <name type="scientific">Roseibium limicola</name>
    <dbReference type="NCBI Taxonomy" id="2816037"/>
    <lineage>
        <taxon>Bacteria</taxon>
        <taxon>Pseudomonadati</taxon>
        <taxon>Pseudomonadota</taxon>
        <taxon>Alphaproteobacteria</taxon>
        <taxon>Hyphomicrobiales</taxon>
        <taxon>Stappiaceae</taxon>
        <taxon>Roseibium</taxon>
    </lineage>
</organism>
<gene>
    <name evidence="2" type="ORF">J0X15_10755</name>
</gene>
<feature type="signal peptide" evidence="1">
    <location>
        <begin position="1"/>
        <end position="27"/>
    </location>
</feature>
<keyword evidence="1" id="KW-0732">Signal</keyword>
<comment type="caution">
    <text evidence="2">The sequence shown here is derived from an EMBL/GenBank/DDBJ whole genome shotgun (WGS) entry which is preliminary data.</text>
</comment>